<organism evidence="2 3">
    <name type="scientific">Fusarium floridanum</name>
    <dbReference type="NCBI Taxonomy" id="1325733"/>
    <lineage>
        <taxon>Eukaryota</taxon>
        <taxon>Fungi</taxon>
        <taxon>Dikarya</taxon>
        <taxon>Ascomycota</taxon>
        <taxon>Pezizomycotina</taxon>
        <taxon>Sordariomycetes</taxon>
        <taxon>Hypocreomycetidae</taxon>
        <taxon>Hypocreales</taxon>
        <taxon>Nectriaceae</taxon>
        <taxon>Fusarium</taxon>
        <taxon>Fusarium solani species complex</taxon>
    </lineage>
</organism>
<feature type="region of interest" description="Disordered" evidence="1">
    <location>
        <begin position="1"/>
        <end position="24"/>
    </location>
</feature>
<dbReference type="EMBL" id="NKCL01000014">
    <property type="protein sequence ID" value="RSL89586.1"/>
    <property type="molecule type" value="Genomic_DNA"/>
</dbReference>
<feature type="compositionally biased region" description="Basic and acidic residues" evidence="1">
    <location>
        <begin position="1"/>
        <end position="11"/>
    </location>
</feature>
<name>A0A428SIK9_9HYPO</name>
<comment type="caution">
    <text evidence="2">The sequence shown here is derived from an EMBL/GenBank/DDBJ whole genome shotgun (WGS) entry which is preliminary data.</text>
</comment>
<feature type="region of interest" description="Disordered" evidence="1">
    <location>
        <begin position="65"/>
        <end position="114"/>
    </location>
</feature>
<protein>
    <submittedName>
        <fullName evidence="2">Uncharacterized protein</fullName>
    </submittedName>
</protein>
<dbReference type="AlphaFoldDB" id="A0A428SIK9"/>
<evidence type="ECO:0000313" key="3">
    <source>
        <dbReference type="Proteomes" id="UP000287972"/>
    </source>
</evidence>
<evidence type="ECO:0000256" key="1">
    <source>
        <dbReference type="SAM" id="MobiDB-lite"/>
    </source>
</evidence>
<sequence length="114" mass="12806">MVDKKETKENHPLPAETEEELKSRWETHRLAFGAIMERLDDPENPDNAALAEEAQIHLSAMLKIQGKLDEKSQGDDEKDKEKSEDKGKEKTKDKSKDEGKGDNTEGKDAEGGEK</sequence>
<reference evidence="2 3" key="1">
    <citation type="submission" date="2017-06" db="EMBL/GenBank/DDBJ databases">
        <title>Comparative genomic analysis of Ambrosia Fusariam Clade fungi.</title>
        <authorList>
            <person name="Stajich J.E."/>
            <person name="Carrillo J."/>
            <person name="Kijimoto T."/>
            <person name="Eskalen A."/>
            <person name="O'Donnell K."/>
            <person name="Kasson M."/>
        </authorList>
    </citation>
    <scope>NUCLEOTIDE SEQUENCE [LARGE SCALE GENOMIC DNA]</scope>
    <source>
        <strain evidence="2 3">NRRL62606</strain>
    </source>
</reference>
<dbReference type="Proteomes" id="UP000287972">
    <property type="component" value="Unassembled WGS sequence"/>
</dbReference>
<keyword evidence="3" id="KW-1185">Reference proteome</keyword>
<accession>A0A428SIK9</accession>
<proteinExistence type="predicted"/>
<feature type="compositionally biased region" description="Basic and acidic residues" evidence="1">
    <location>
        <begin position="66"/>
        <end position="114"/>
    </location>
</feature>
<gene>
    <name evidence="2" type="ORF">CEP51_001156</name>
</gene>
<evidence type="ECO:0000313" key="2">
    <source>
        <dbReference type="EMBL" id="RSL89586.1"/>
    </source>
</evidence>